<name>A0ABT4JV32_9GAMM</name>
<dbReference type="RefSeq" id="WP_269125662.1">
    <property type="nucleotide sequence ID" value="NZ_JAPUBN010000017.1"/>
</dbReference>
<sequence>MSDKVDLKVASKESVAFELAQDIAIKEKLHEDPALYRKRFLDLYVECLNATTGFRSK</sequence>
<proteinExistence type="predicted"/>
<gene>
    <name evidence="1" type="ORF">O1D97_11310</name>
</gene>
<accession>A0ABT4JV32</accession>
<organism evidence="1 2">
    <name type="scientific">Marinomonas phaeophyticola</name>
    <dbReference type="NCBI Taxonomy" id="3004091"/>
    <lineage>
        <taxon>Bacteria</taxon>
        <taxon>Pseudomonadati</taxon>
        <taxon>Pseudomonadota</taxon>
        <taxon>Gammaproteobacteria</taxon>
        <taxon>Oceanospirillales</taxon>
        <taxon>Oceanospirillaceae</taxon>
        <taxon>Marinomonas</taxon>
    </lineage>
</organism>
<keyword evidence="2" id="KW-1185">Reference proteome</keyword>
<evidence type="ECO:0000313" key="1">
    <source>
        <dbReference type="EMBL" id="MCZ2722209.1"/>
    </source>
</evidence>
<evidence type="ECO:0000313" key="2">
    <source>
        <dbReference type="Proteomes" id="UP001149719"/>
    </source>
</evidence>
<protein>
    <submittedName>
        <fullName evidence="1">Uncharacterized protein</fullName>
    </submittedName>
</protein>
<comment type="caution">
    <text evidence="1">The sequence shown here is derived from an EMBL/GenBank/DDBJ whole genome shotgun (WGS) entry which is preliminary data.</text>
</comment>
<dbReference type="EMBL" id="JAPUBN010000017">
    <property type="protein sequence ID" value="MCZ2722209.1"/>
    <property type="molecule type" value="Genomic_DNA"/>
</dbReference>
<reference evidence="1" key="1">
    <citation type="submission" date="2022-12" db="EMBL/GenBank/DDBJ databases">
        <title>Marinomonas 15G1-11 sp. nov, isolated from marine algae.</title>
        <authorList>
            <person name="Butt M."/>
            <person name="Choi D.G."/>
            <person name="Kim J.M."/>
            <person name="Lee J.K."/>
            <person name="Baek J.H."/>
            <person name="Jeon C.O."/>
        </authorList>
    </citation>
    <scope>NUCLEOTIDE SEQUENCE</scope>
    <source>
        <strain evidence="1">15G1-11</strain>
    </source>
</reference>
<dbReference type="Proteomes" id="UP001149719">
    <property type="component" value="Unassembled WGS sequence"/>
</dbReference>